<evidence type="ECO:0000313" key="2">
    <source>
        <dbReference type="Proteomes" id="UP000286045"/>
    </source>
</evidence>
<sequence length="140" mass="15073">MNGYLDYEQNLSDPDPSALPEKVARIACREMSFFPSTLVAAEFWGVAGSGDGRWALDGLWLRGGEYGGGGAGTAAFTSVNTMLIYDGTGTYAYLPSPEKRAAQGIGVSSRGQPRAKESILEDYMVVSSWLVFVRQTDVMS</sequence>
<comment type="caution">
    <text evidence="1">The sequence shown here is derived from an EMBL/GenBank/DDBJ whole genome shotgun (WGS) entry which is preliminary data.</text>
</comment>
<dbReference type="Proteomes" id="UP000286045">
    <property type="component" value="Unassembled WGS sequence"/>
</dbReference>
<proteinExistence type="predicted"/>
<keyword evidence="2" id="KW-1185">Reference proteome</keyword>
<accession>A0A439D791</accession>
<name>A0A439D791_9PEZI</name>
<dbReference type="EMBL" id="RYZI01000121">
    <property type="protein sequence ID" value="RWA10260.1"/>
    <property type="molecule type" value="Genomic_DNA"/>
</dbReference>
<evidence type="ECO:0000313" key="1">
    <source>
        <dbReference type="EMBL" id="RWA10260.1"/>
    </source>
</evidence>
<reference evidence="1 2" key="1">
    <citation type="submission" date="2018-12" db="EMBL/GenBank/DDBJ databases">
        <title>Draft genome sequence of Xylaria grammica IHI A82.</title>
        <authorList>
            <person name="Buettner E."/>
            <person name="Kellner H."/>
        </authorList>
    </citation>
    <scope>NUCLEOTIDE SEQUENCE [LARGE SCALE GENOMIC DNA]</scope>
    <source>
        <strain evidence="1 2">IHI A82</strain>
    </source>
</reference>
<protein>
    <submittedName>
        <fullName evidence="1">Uncharacterized protein</fullName>
    </submittedName>
</protein>
<dbReference type="AlphaFoldDB" id="A0A439D791"/>
<organism evidence="1 2">
    <name type="scientific">Xylaria grammica</name>
    <dbReference type="NCBI Taxonomy" id="363999"/>
    <lineage>
        <taxon>Eukaryota</taxon>
        <taxon>Fungi</taxon>
        <taxon>Dikarya</taxon>
        <taxon>Ascomycota</taxon>
        <taxon>Pezizomycotina</taxon>
        <taxon>Sordariomycetes</taxon>
        <taxon>Xylariomycetidae</taxon>
        <taxon>Xylariales</taxon>
        <taxon>Xylariaceae</taxon>
        <taxon>Xylaria</taxon>
    </lineage>
</organism>
<gene>
    <name evidence="1" type="ORF">EKO27_g4858</name>
</gene>